<evidence type="ECO:0000256" key="6">
    <source>
        <dbReference type="SAM" id="Coils"/>
    </source>
</evidence>
<evidence type="ECO:0000256" key="2">
    <source>
        <dbReference type="ARBA" id="ARBA00022741"/>
    </source>
</evidence>
<evidence type="ECO:0000256" key="1">
    <source>
        <dbReference type="ARBA" id="ARBA00007913"/>
    </source>
</evidence>
<name>A0ABZ0JND5_9XANT</name>
<comment type="similarity">
    <text evidence="1">Belongs to the DNA2/NAM7 helicase family.</text>
</comment>
<keyword evidence="4" id="KW-0347">Helicase</keyword>
<feature type="domain" description="DNA2/NAM7 helicase-like C-terminal" evidence="9">
    <location>
        <begin position="966"/>
        <end position="1104"/>
    </location>
</feature>
<evidence type="ECO:0000259" key="8">
    <source>
        <dbReference type="Pfam" id="PF13086"/>
    </source>
</evidence>
<evidence type="ECO:0000256" key="5">
    <source>
        <dbReference type="ARBA" id="ARBA00022840"/>
    </source>
</evidence>
<dbReference type="Gene3D" id="3.40.50.300">
    <property type="entry name" value="P-loop containing nucleotide triphosphate hydrolases"/>
    <property type="match status" value="2"/>
</dbReference>
<gene>
    <name evidence="10" type="ORF">QN243_19250</name>
</gene>
<evidence type="ECO:0000313" key="10">
    <source>
        <dbReference type="EMBL" id="WOS40503.1"/>
    </source>
</evidence>
<organism evidence="10 11">
    <name type="scientific">Xanthomonas rydalmerensis</name>
    <dbReference type="NCBI Taxonomy" id="3046274"/>
    <lineage>
        <taxon>Bacteria</taxon>
        <taxon>Pseudomonadati</taxon>
        <taxon>Pseudomonadota</taxon>
        <taxon>Gammaproteobacteria</taxon>
        <taxon>Lysobacterales</taxon>
        <taxon>Lysobacteraceae</taxon>
        <taxon>Xanthomonas</taxon>
    </lineage>
</organism>
<dbReference type="PANTHER" id="PTHR43788:SF8">
    <property type="entry name" value="DNA-BINDING PROTEIN SMUBP-2"/>
    <property type="match status" value="1"/>
</dbReference>
<dbReference type="InterPro" id="IPR027417">
    <property type="entry name" value="P-loop_NTPase"/>
</dbReference>
<keyword evidence="6" id="KW-0175">Coiled coil</keyword>
<reference evidence="10 11" key="1">
    <citation type="submission" date="2023-05" db="EMBL/GenBank/DDBJ databases">
        <title>Xanthomonas rydalmerenesis sp. nov., a novel Xanthomonas species isolated from Fragaria x ananassa.</title>
        <authorList>
            <person name="McKnight D.J.E."/>
            <person name="Wong-Bajracharya J."/>
            <person name="Okoh E.B."/>
            <person name="Snijders F."/>
            <person name="Lidbetter F."/>
            <person name="Webster J."/>
            <person name="Djordjevic S.P."/>
            <person name="Bogema D.R."/>
            <person name="Chapman T.A."/>
        </authorList>
    </citation>
    <scope>NUCLEOTIDE SEQUENCE [LARGE SCALE GENOMIC DNA]</scope>
    <source>
        <strain evidence="10 11">DAR34883</strain>
    </source>
</reference>
<dbReference type="SUPFAM" id="SSF52540">
    <property type="entry name" value="P-loop containing nucleoside triphosphate hydrolases"/>
    <property type="match status" value="1"/>
</dbReference>
<feature type="compositionally biased region" description="Low complexity" evidence="7">
    <location>
        <begin position="221"/>
        <end position="251"/>
    </location>
</feature>
<keyword evidence="11" id="KW-1185">Reference proteome</keyword>
<dbReference type="InterPro" id="IPR050534">
    <property type="entry name" value="Coronavir_polyprotein_1ab"/>
</dbReference>
<dbReference type="InterPro" id="IPR041679">
    <property type="entry name" value="DNA2/NAM7-like_C"/>
</dbReference>
<protein>
    <submittedName>
        <fullName evidence="10">ATP-binding protein</fullName>
    </submittedName>
</protein>
<evidence type="ECO:0000313" key="11">
    <source>
        <dbReference type="Proteomes" id="UP001302020"/>
    </source>
</evidence>
<dbReference type="GO" id="GO:0005524">
    <property type="term" value="F:ATP binding"/>
    <property type="evidence" value="ECO:0007669"/>
    <property type="project" value="UniProtKB-KW"/>
</dbReference>
<evidence type="ECO:0000256" key="3">
    <source>
        <dbReference type="ARBA" id="ARBA00022801"/>
    </source>
</evidence>
<dbReference type="Proteomes" id="UP001302020">
    <property type="component" value="Chromosome"/>
</dbReference>
<dbReference type="Pfam" id="PF13087">
    <property type="entry name" value="AAA_12"/>
    <property type="match status" value="1"/>
</dbReference>
<evidence type="ECO:0000256" key="4">
    <source>
        <dbReference type="ARBA" id="ARBA00022806"/>
    </source>
</evidence>
<keyword evidence="5 10" id="KW-0067">ATP-binding</keyword>
<dbReference type="PANTHER" id="PTHR43788">
    <property type="entry name" value="DNA2/NAM7 HELICASE FAMILY MEMBER"/>
    <property type="match status" value="1"/>
</dbReference>
<feature type="region of interest" description="Disordered" evidence="7">
    <location>
        <begin position="221"/>
        <end position="264"/>
    </location>
</feature>
<sequence>MNQEEQRRILQVLQHWHTLEFFIPFALDQRLSDLEDWQWRYLRSDGLAAANGPDWLHIDPPADKEVRGFDLYLGVFDASAILDMMRDCLPPAAGDGMTDEEEQQRAQLEGATCFAKLRLSPQGELQLDRISISTVPWAIGQVRAGGLGSLGHAAFEAAKQRLLGLFGDFMAHRGDRAGAPLGVEDVLRLHRMLCEWAGFTPDPEAPMAVLEARVRDRAPASEAAAEAAAAATTPGATVPATATATEAATGETDSEADADDVDDEPSAEIEVDILNSFFLVDLERAIASVQAGTIPEPLRRYLIALPKQDQTDLYTEAGREQLLRALHPRHLNAGHWLSDPAHAMSLMQQFAINTALLELETGGLFSVNGPPGTGKTTLLRDLFAEILVRRARVLAGLPGAGAAFASTKRKVTFDGDAKPSYLQELIEPLLGHEMVVASYNNAAIENISVALPKRGEVASPWRDSVRYLQPVAHNLAIKAGKGKRGNVSPEGDEMPWGLISCALGNSRNRKAFCERFAFASLKTSSEETPMTFWEWRKQAPALSFSEAAARFREADQAVGHALSSRSAYADCQARVQQWRLQLASLHHASEQARLDGEQTERVHAQAQAKLARLELESVHLREREQLIRKTRPSWSQWLFEFRTALRRWRATDAERRANADLQLQHFEACAAQRLQVAGALQAMTSARAHWEACRAAEAEAQHAQEADLQHLRELAQAVPPPLLPETPQQLETDRFQIDGVWHDPELAQLRSQVFAAAMALHEAWLHEATQHHGFGSNVVAVTKWLNNKRPQCADDYLPIVRSLFMIVPIVSTTFASFASQFRGLGPDAIGWLFIDEAGQAVPQAAVGALWRARRAVVVGDPLQIEPVFTLPVRLIAALGARSDATRDGTYAPHLTSAQRLADQANRYGTLTTTGDERLWIGSPLRVHRRCIEPMFGIANRIAYGGKMVYGMCERHAPDAPPLPVASCWLDIPGGTARKQVVPEQIAFVAELIVWLYRRDGTLPRLYVISPFKAIRQALHDALSGDAWEDMGAGHAPPSPRALRDWLRGSVGTVHTFQGKEQDTVLMVLGADRQHPGSALWASSKPNLLNVALTRAKRRCYLIGDFELWSPLQHFDATVSGEFPLPRRSPSEFLKELGLPDVSPTASG</sequence>
<feature type="compositionally biased region" description="Acidic residues" evidence="7">
    <location>
        <begin position="252"/>
        <end position="264"/>
    </location>
</feature>
<accession>A0ABZ0JND5</accession>
<keyword evidence="3" id="KW-0378">Hydrolase</keyword>
<proteinExistence type="inferred from homology"/>
<feature type="coiled-coil region" evidence="6">
    <location>
        <begin position="596"/>
        <end position="623"/>
    </location>
</feature>
<feature type="domain" description="DNA2/NAM7 helicase helicase" evidence="8">
    <location>
        <begin position="809"/>
        <end position="867"/>
    </location>
</feature>
<dbReference type="Pfam" id="PF13086">
    <property type="entry name" value="AAA_11"/>
    <property type="match status" value="1"/>
</dbReference>
<evidence type="ECO:0000259" key="9">
    <source>
        <dbReference type="Pfam" id="PF13087"/>
    </source>
</evidence>
<dbReference type="EMBL" id="CP126172">
    <property type="protein sequence ID" value="WOS40503.1"/>
    <property type="molecule type" value="Genomic_DNA"/>
</dbReference>
<dbReference type="InterPro" id="IPR041677">
    <property type="entry name" value="DNA2/NAM7_AAA_11"/>
</dbReference>
<keyword evidence="2" id="KW-0547">Nucleotide-binding</keyword>
<dbReference type="RefSeq" id="WP_317843950.1">
    <property type="nucleotide sequence ID" value="NZ_CP126170.1"/>
</dbReference>
<evidence type="ECO:0000256" key="7">
    <source>
        <dbReference type="SAM" id="MobiDB-lite"/>
    </source>
</evidence>